<keyword evidence="1" id="KW-0597">Phosphoprotein</keyword>
<reference evidence="10" key="1">
    <citation type="submission" date="2022-01" db="EMBL/GenBank/DDBJ databases">
        <title>Genome Sequence Resource for Two Populations of Ditylenchus destructor, the Migratory Endoparasitic Phytonematode.</title>
        <authorList>
            <person name="Zhang H."/>
            <person name="Lin R."/>
            <person name="Xie B."/>
        </authorList>
    </citation>
    <scope>NUCLEOTIDE SEQUENCE</scope>
    <source>
        <strain evidence="10">BazhouSP</strain>
    </source>
</reference>
<dbReference type="InterPro" id="IPR050889">
    <property type="entry name" value="Dendritic_Spine_Reg/Scaffold"/>
</dbReference>
<keyword evidence="3" id="KW-0802">TPR repeat</keyword>
<dbReference type="Gene3D" id="1.25.40.20">
    <property type="entry name" value="Ankyrin repeat-containing domain"/>
    <property type="match status" value="2"/>
</dbReference>
<evidence type="ECO:0000256" key="4">
    <source>
        <dbReference type="ARBA" id="ARBA00023043"/>
    </source>
</evidence>
<evidence type="ECO:0000259" key="8">
    <source>
        <dbReference type="Pfam" id="PF25520"/>
    </source>
</evidence>
<comment type="similarity">
    <text evidence="5">Belongs to the TANC family.</text>
</comment>
<protein>
    <submittedName>
        <fullName evidence="10">Ankyrin repeats (3 copies) domain-containing protein</fullName>
    </submittedName>
</protein>
<feature type="repeat" description="ANK" evidence="6">
    <location>
        <begin position="1053"/>
        <end position="1085"/>
    </location>
</feature>
<evidence type="ECO:0000313" key="10">
    <source>
        <dbReference type="EMBL" id="KAI1701556.1"/>
    </source>
</evidence>
<dbReference type="PROSITE" id="PS50088">
    <property type="entry name" value="ANK_REPEAT"/>
    <property type="match status" value="5"/>
</dbReference>
<accession>A0AAD4MQC6</accession>
<feature type="repeat" description="ANK" evidence="6">
    <location>
        <begin position="1156"/>
        <end position="1188"/>
    </location>
</feature>
<dbReference type="InterPro" id="IPR058018">
    <property type="entry name" value="AAA_lid_TANC1/2"/>
</dbReference>
<evidence type="ECO:0000313" key="11">
    <source>
        <dbReference type="Proteomes" id="UP001201812"/>
    </source>
</evidence>
<dbReference type="SUPFAM" id="SSF48403">
    <property type="entry name" value="Ankyrin repeat"/>
    <property type="match status" value="1"/>
</dbReference>
<feature type="compositionally biased region" description="Polar residues" evidence="7">
    <location>
        <begin position="253"/>
        <end position="273"/>
    </location>
</feature>
<feature type="repeat" description="ANK" evidence="6">
    <location>
        <begin position="920"/>
        <end position="952"/>
    </location>
</feature>
<evidence type="ECO:0000256" key="5">
    <source>
        <dbReference type="ARBA" id="ARBA00038259"/>
    </source>
</evidence>
<feature type="region of interest" description="Disordered" evidence="7">
    <location>
        <begin position="162"/>
        <end position="184"/>
    </location>
</feature>
<keyword evidence="4 6" id="KW-0040">ANK repeat</keyword>
<feature type="domain" description="TANC1/2-like AAA+ ATPase lid" evidence="8">
    <location>
        <begin position="633"/>
        <end position="728"/>
    </location>
</feature>
<dbReference type="SUPFAM" id="SSF48452">
    <property type="entry name" value="TPR-like"/>
    <property type="match status" value="1"/>
</dbReference>
<gene>
    <name evidence="10" type="ORF">DdX_16031</name>
</gene>
<sequence length="1451" mass="160936">MMSTSTLIARDELDINGRSCRSSGLATSSAFGDDSFGTLRRSLRQISSFKNRLFRLPATPRLSRSKKVLVVRGEETTGWNFERAGSLNQMLPQGIGRTSGQQRQEQSSSSHLSSPLDPSPTHMKLAPIANVDETNFLTGRFPHSPMTDRNFQEGFGGSCRLSSDYSRHRTRPSLPSFDPPDAHEARSTIHAHLRNLLPSPPPVPNCHADRNQQFLFLPNTSYTENGEMSSASWQNDSNSGRSPEDRCSRRLESPTQSTISLLNTQTSNRVTMRSLSSSSASMHYRRQNRQSMASGRPSYPVNGLFHQPSLKSICIAPSHATASRTSLVAKEDDGQLVLVELKPPPAVLFSMSDFQREGEVEDHFLGREWVFKELYHTCFNERVPVTLIQGSNGSGKSAVLNQLIVNSPFFHKNSNADTVDSGIVVGSTTSRNHRGSQMSLTSGSIAGASTFSSKNYEWLRLVASRIVAFHVCHLYSAATCSIPEFIRNIVALMCASPLLKPYMEKVCSDDRLYELATSESASLGIDPVELFRALVLRPLASLDPEMSCSSMETTHADLAAFNGLSNQLNDSNCLIVAIDAVDEAGFHRNDGEESIGWLLKQTTPEFPAWLRFVVSSVNVQPLYGLEVRTIRLDDADLDERVLRDSRIFVDYHLAINPSLESKVRERRCGVQEDAVTEFVEDILRRSRGNHLFLSLLLRMIEEDRIRLKATSLSLLPTTLSQLYLLHFNLNFTSLTLFHTVSPILGIILASLRPLKFKELLRVINAGQTEPQVTEKELNQRLSLLSPMIVKLSSGYYVPLHQSFREWLLKESAETDYSVDIRHGHILLSLSLVRQAKLQPEQLFELGHHLLKANPHKYLQPGIAMDMPCDRGAQIAWIRMAAGADGIEDALLFPRNIYYPNSKVSRLLLSAGASANCVWPNGDSLLGSFAKSGNCDMIQLLLQNGANIQYVNPITGKTALIIAVEYKRLEASRTLHSFGADLSVLDREGKCALVHAAEADSLPLLSFLLEVDWKGESKDEIRSIQIKSAFEAAVRLGRVQICRYLLDCTDAVIDTSSAMCVACANGQSEVVQFLLSRGATLSPTQNWNGKSALICAVESGSWDLVVNVLNNTLVDLNTHQSEEENPTPLMVAARNGHVGLVDLLINRGAALDVADSKGKTALTYAVEGKHASTAALLIDRGADIFVKDFHGNTLIHWLAKYPNKCLINRLLKAGLSMEEKNNEELRAVEVAIKCRNHVAIDTFLANGARLRSLTWQIALDSDPALLLILTKKLLDDASILLRRKRALEALHRYNYALQKCNELLEKCDRESTDEDEGVGRESPQAIVSPISAISKEEMLKKGRKSAARSTLASIQPQLRQFKLQTLFAIAQLKRRNNELVDALDLSEEIMHLVEDDETRFQVLMFRSKCFFDSRNVVAAREDAQKAVILKPDDVDVQNLLAVLTTSGPVFGV</sequence>
<dbReference type="InterPro" id="IPR002110">
    <property type="entry name" value="Ankyrin_rpt"/>
</dbReference>
<feature type="compositionally biased region" description="Low complexity" evidence="7">
    <location>
        <begin position="107"/>
        <end position="120"/>
    </location>
</feature>
<dbReference type="Proteomes" id="UP001201812">
    <property type="component" value="Unassembled WGS sequence"/>
</dbReference>
<evidence type="ECO:0000256" key="7">
    <source>
        <dbReference type="SAM" id="MobiDB-lite"/>
    </source>
</evidence>
<feature type="repeat" description="ANK" evidence="6">
    <location>
        <begin position="1123"/>
        <end position="1155"/>
    </location>
</feature>
<dbReference type="InterPro" id="IPR011990">
    <property type="entry name" value="TPR-like_helical_dom_sf"/>
</dbReference>
<dbReference type="SMART" id="SM00248">
    <property type="entry name" value="ANK"/>
    <property type="match status" value="8"/>
</dbReference>
<feature type="domain" description="TANC1/2-like winged helix" evidence="9">
    <location>
        <begin position="731"/>
        <end position="881"/>
    </location>
</feature>
<evidence type="ECO:0000259" key="9">
    <source>
        <dbReference type="Pfam" id="PF25521"/>
    </source>
</evidence>
<name>A0AAD4MQC6_9BILA</name>
<evidence type="ECO:0000256" key="6">
    <source>
        <dbReference type="PROSITE-ProRule" id="PRU00023"/>
    </source>
</evidence>
<dbReference type="InterPro" id="IPR058056">
    <property type="entry name" value="WH_TANC1/2"/>
</dbReference>
<feature type="region of interest" description="Disordered" evidence="7">
    <location>
        <begin position="225"/>
        <end position="298"/>
    </location>
</feature>
<dbReference type="PANTHER" id="PTHR24166:SF48">
    <property type="entry name" value="PROTEIN VAPYRIN"/>
    <property type="match status" value="1"/>
</dbReference>
<dbReference type="Gene3D" id="1.25.40.10">
    <property type="entry name" value="Tetratricopeptide repeat domain"/>
    <property type="match status" value="1"/>
</dbReference>
<dbReference type="EMBL" id="JAKKPZ010000116">
    <property type="protein sequence ID" value="KAI1701556.1"/>
    <property type="molecule type" value="Genomic_DNA"/>
</dbReference>
<dbReference type="PROSITE" id="PS50297">
    <property type="entry name" value="ANK_REP_REGION"/>
    <property type="match status" value="3"/>
</dbReference>
<dbReference type="InterPro" id="IPR036770">
    <property type="entry name" value="Ankyrin_rpt-contain_sf"/>
</dbReference>
<keyword evidence="2" id="KW-0677">Repeat</keyword>
<keyword evidence="11" id="KW-1185">Reference proteome</keyword>
<evidence type="ECO:0000256" key="1">
    <source>
        <dbReference type="ARBA" id="ARBA00022553"/>
    </source>
</evidence>
<feature type="compositionally biased region" description="Basic and acidic residues" evidence="7">
    <location>
        <begin position="242"/>
        <end position="252"/>
    </location>
</feature>
<evidence type="ECO:0000256" key="3">
    <source>
        <dbReference type="ARBA" id="ARBA00022803"/>
    </source>
</evidence>
<dbReference type="Pfam" id="PF12796">
    <property type="entry name" value="Ank_2"/>
    <property type="match status" value="3"/>
</dbReference>
<dbReference type="Pfam" id="PF25520">
    <property type="entry name" value="AAA_lid_TANC1"/>
    <property type="match status" value="1"/>
</dbReference>
<feature type="compositionally biased region" description="Polar residues" evidence="7">
    <location>
        <begin position="225"/>
        <end position="241"/>
    </location>
</feature>
<evidence type="ECO:0000256" key="2">
    <source>
        <dbReference type="ARBA" id="ARBA00022737"/>
    </source>
</evidence>
<feature type="compositionally biased region" description="Polar residues" evidence="7">
    <location>
        <begin position="86"/>
        <end position="106"/>
    </location>
</feature>
<dbReference type="Pfam" id="PF25521">
    <property type="entry name" value="WHD_TANC1"/>
    <property type="match status" value="1"/>
</dbReference>
<dbReference type="PANTHER" id="PTHR24166">
    <property type="entry name" value="ROLLING PEBBLES, ISOFORM B"/>
    <property type="match status" value="1"/>
</dbReference>
<organism evidence="10 11">
    <name type="scientific">Ditylenchus destructor</name>
    <dbReference type="NCBI Taxonomy" id="166010"/>
    <lineage>
        <taxon>Eukaryota</taxon>
        <taxon>Metazoa</taxon>
        <taxon>Ecdysozoa</taxon>
        <taxon>Nematoda</taxon>
        <taxon>Chromadorea</taxon>
        <taxon>Rhabditida</taxon>
        <taxon>Tylenchina</taxon>
        <taxon>Tylenchomorpha</taxon>
        <taxon>Sphaerularioidea</taxon>
        <taxon>Anguinidae</taxon>
        <taxon>Anguininae</taxon>
        <taxon>Ditylenchus</taxon>
    </lineage>
</organism>
<proteinExistence type="inferred from homology"/>
<comment type="caution">
    <text evidence="10">The sequence shown here is derived from an EMBL/GenBank/DDBJ whole genome shotgun (WGS) entry which is preliminary data.</text>
</comment>
<feature type="repeat" description="ANK" evidence="6">
    <location>
        <begin position="954"/>
        <end position="986"/>
    </location>
</feature>
<feature type="region of interest" description="Disordered" evidence="7">
    <location>
        <begin position="84"/>
        <end position="123"/>
    </location>
</feature>